<sequence>MEKGADLVLRAILTGEAIVVEGVTVPPGSDTAFLYRRTYTPNGLTLYCLVRLDALPDYGFPPPDPP</sequence>
<name>A0ABP4GI71_9ACTN</name>
<comment type="caution">
    <text evidence="1">The sequence shown here is derived from an EMBL/GenBank/DDBJ whole genome shotgun (WGS) entry which is preliminary data.</text>
</comment>
<dbReference type="Proteomes" id="UP001500037">
    <property type="component" value="Unassembled WGS sequence"/>
</dbReference>
<dbReference type="EMBL" id="BAAALF010000006">
    <property type="protein sequence ID" value="GAA1219010.1"/>
    <property type="molecule type" value="Genomic_DNA"/>
</dbReference>
<evidence type="ECO:0000313" key="1">
    <source>
        <dbReference type="EMBL" id="GAA1219010.1"/>
    </source>
</evidence>
<keyword evidence="2" id="KW-1185">Reference proteome</keyword>
<evidence type="ECO:0000313" key="2">
    <source>
        <dbReference type="Proteomes" id="UP001500037"/>
    </source>
</evidence>
<protein>
    <recommendedName>
        <fullName evidence="3">UTRA domain-containing protein</fullName>
    </recommendedName>
</protein>
<organism evidence="1 2">
    <name type="scientific">Kitasatospora nipponensis</name>
    <dbReference type="NCBI Taxonomy" id="258049"/>
    <lineage>
        <taxon>Bacteria</taxon>
        <taxon>Bacillati</taxon>
        <taxon>Actinomycetota</taxon>
        <taxon>Actinomycetes</taxon>
        <taxon>Kitasatosporales</taxon>
        <taxon>Streptomycetaceae</taxon>
        <taxon>Kitasatospora</taxon>
    </lineage>
</organism>
<evidence type="ECO:0008006" key="3">
    <source>
        <dbReference type="Google" id="ProtNLM"/>
    </source>
</evidence>
<proteinExistence type="predicted"/>
<reference evidence="2" key="1">
    <citation type="journal article" date="2019" name="Int. J. Syst. Evol. Microbiol.">
        <title>The Global Catalogue of Microorganisms (GCM) 10K type strain sequencing project: providing services to taxonomists for standard genome sequencing and annotation.</title>
        <authorList>
            <consortium name="The Broad Institute Genomics Platform"/>
            <consortium name="The Broad Institute Genome Sequencing Center for Infectious Disease"/>
            <person name="Wu L."/>
            <person name="Ma J."/>
        </authorList>
    </citation>
    <scope>NUCLEOTIDE SEQUENCE [LARGE SCALE GENOMIC DNA]</scope>
    <source>
        <strain evidence="2">JCM 13004</strain>
    </source>
</reference>
<dbReference type="RefSeq" id="WP_344438804.1">
    <property type="nucleotide sequence ID" value="NZ_BAAALF010000006.1"/>
</dbReference>
<gene>
    <name evidence="1" type="ORF">GCM10009665_06290</name>
</gene>
<accession>A0ABP4GI71</accession>